<comment type="caution">
    <text evidence="1">The sequence shown here is derived from an EMBL/GenBank/DDBJ whole genome shotgun (WGS) entry which is preliminary data.</text>
</comment>
<organism evidence="1 2">
    <name type="scientific">Candidatus Kaiserbacteria bacterium RIFCSPLOWO2_01_FULL_52_12b</name>
    <dbReference type="NCBI Taxonomy" id="1798509"/>
    <lineage>
        <taxon>Bacteria</taxon>
        <taxon>Candidatus Kaiseribacteriota</taxon>
    </lineage>
</organism>
<dbReference type="EMBL" id="MFLW01000005">
    <property type="protein sequence ID" value="OGG78562.1"/>
    <property type="molecule type" value="Genomic_DNA"/>
</dbReference>
<proteinExistence type="predicted"/>
<dbReference type="Proteomes" id="UP000178811">
    <property type="component" value="Unassembled WGS sequence"/>
</dbReference>
<reference evidence="1 2" key="1">
    <citation type="journal article" date="2016" name="Nat. Commun.">
        <title>Thousands of microbial genomes shed light on interconnected biogeochemical processes in an aquifer system.</title>
        <authorList>
            <person name="Anantharaman K."/>
            <person name="Brown C.T."/>
            <person name="Hug L.A."/>
            <person name="Sharon I."/>
            <person name="Castelle C.J."/>
            <person name="Probst A.J."/>
            <person name="Thomas B.C."/>
            <person name="Singh A."/>
            <person name="Wilkins M.J."/>
            <person name="Karaoz U."/>
            <person name="Brodie E.L."/>
            <person name="Williams K.H."/>
            <person name="Hubbard S.S."/>
            <person name="Banfield J.F."/>
        </authorList>
    </citation>
    <scope>NUCLEOTIDE SEQUENCE [LARGE SCALE GENOMIC DNA]</scope>
</reference>
<gene>
    <name evidence="1" type="ORF">A3A36_00265</name>
</gene>
<evidence type="ECO:0000313" key="1">
    <source>
        <dbReference type="EMBL" id="OGG78562.1"/>
    </source>
</evidence>
<name>A0A1F6EYC2_9BACT</name>
<dbReference type="AlphaFoldDB" id="A0A1F6EYC2"/>
<evidence type="ECO:0000313" key="2">
    <source>
        <dbReference type="Proteomes" id="UP000178811"/>
    </source>
</evidence>
<accession>A0A1F6EYC2</accession>
<sequence>MFNKPSEELLGKIRAAETHDQRQLLACAYHLGLDPSRIDRVKLVIDGGGHYTGLDVVMHISTGRQTAKFVEVELATAVIDRKTHHHGCCARCNILWWWPKDQARRTDFRPSKPESGPRCFHCAASLLSTRRRIYFDGGKWVGATRKMILGTWS</sequence>
<protein>
    <submittedName>
        <fullName evidence="1">Uncharacterized protein</fullName>
    </submittedName>
</protein>